<reference evidence="1" key="1">
    <citation type="submission" date="2013-04" db="EMBL/GenBank/DDBJ databases">
        <title>The genome sequencing project of 58 acetic acid bacteria.</title>
        <authorList>
            <person name="Okamoto-Kainuma A."/>
            <person name="Ishikawa M."/>
            <person name="Umino S."/>
            <person name="Koizumi Y."/>
            <person name="Shiwa Y."/>
            <person name="Yoshikawa H."/>
            <person name="Matsutani M."/>
            <person name="Matsushita K."/>
        </authorList>
    </citation>
    <scope>NUCLEOTIDE SEQUENCE</scope>
    <source>
        <strain evidence="1">DSM 15669</strain>
    </source>
</reference>
<accession>A0ABQ0NXV0</accession>
<keyword evidence="2" id="KW-1185">Reference proteome</keyword>
<name>A0ABQ0NXV0_9PROT</name>
<comment type="caution">
    <text evidence="1">The sequence shown here is derived from an EMBL/GenBank/DDBJ whole genome shotgun (WGS) entry which is preliminary data.</text>
</comment>
<dbReference type="Proteomes" id="UP001062901">
    <property type="component" value="Unassembled WGS sequence"/>
</dbReference>
<proteinExistence type="predicted"/>
<dbReference type="EMBL" id="BAQD01000009">
    <property type="protein sequence ID" value="GBQ06104.1"/>
    <property type="molecule type" value="Genomic_DNA"/>
</dbReference>
<organism evidence="1 2">
    <name type="scientific">Saccharibacter floricola DSM 15669</name>
    <dbReference type="NCBI Taxonomy" id="1123227"/>
    <lineage>
        <taxon>Bacteria</taxon>
        <taxon>Pseudomonadati</taxon>
        <taxon>Pseudomonadota</taxon>
        <taxon>Alphaproteobacteria</taxon>
        <taxon>Acetobacterales</taxon>
        <taxon>Acetobacteraceae</taxon>
        <taxon>Saccharibacter</taxon>
    </lineage>
</organism>
<evidence type="ECO:0000313" key="1">
    <source>
        <dbReference type="EMBL" id="GBQ06104.1"/>
    </source>
</evidence>
<sequence>MALRKLCESAEMWGWVFIVRRNSHETFNMAAKAREAVFNKVIGLCEGNAKFLRLVARIDLNKQLGKVSYLLRGLF</sequence>
<evidence type="ECO:0008006" key="3">
    <source>
        <dbReference type="Google" id="ProtNLM"/>
    </source>
</evidence>
<gene>
    <name evidence="1" type="ORF">AA15669_0786</name>
</gene>
<evidence type="ECO:0000313" key="2">
    <source>
        <dbReference type="Proteomes" id="UP001062901"/>
    </source>
</evidence>
<protein>
    <recommendedName>
        <fullName evidence="3">Transposase</fullName>
    </recommendedName>
</protein>